<evidence type="ECO:0000313" key="2">
    <source>
        <dbReference type="EMBL" id="KAK0999657.1"/>
    </source>
</evidence>
<dbReference type="PANTHER" id="PTHR24148">
    <property type="entry name" value="ANKYRIN REPEAT DOMAIN-CONTAINING PROTEIN 39 HOMOLOG-RELATED"/>
    <property type="match status" value="1"/>
</dbReference>
<feature type="domain" description="Heterokaryon incompatibility" evidence="1">
    <location>
        <begin position="3"/>
        <end position="158"/>
    </location>
</feature>
<dbReference type="Pfam" id="PF06985">
    <property type="entry name" value="HET"/>
    <property type="match status" value="1"/>
</dbReference>
<evidence type="ECO:0000313" key="3">
    <source>
        <dbReference type="Proteomes" id="UP001175353"/>
    </source>
</evidence>
<gene>
    <name evidence="2" type="ORF">LTR91_005939</name>
</gene>
<keyword evidence="3" id="KW-1185">Reference proteome</keyword>
<organism evidence="2 3">
    <name type="scientific">Friedmanniomyces endolithicus</name>
    <dbReference type="NCBI Taxonomy" id="329885"/>
    <lineage>
        <taxon>Eukaryota</taxon>
        <taxon>Fungi</taxon>
        <taxon>Dikarya</taxon>
        <taxon>Ascomycota</taxon>
        <taxon>Pezizomycotina</taxon>
        <taxon>Dothideomycetes</taxon>
        <taxon>Dothideomycetidae</taxon>
        <taxon>Mycosphaerellales</taxon>
        <taxon>Teratosphaeriaceae</taxon>
        <taxon>Friedmanniomyces</taxon>
    </lineage>
</organism>
<dbReference type="PANTHER" id="PTHR24148:SF73">
    <property type="entry name" value="HET DOMAIN PROTEIN (AFU_ORTHOLOGUE AFUA_8G01020)"/>
    <property type="match status" value="1"/>
</dbReference>
<proteinExistence type="predicted"/>
<sequence length="613" mass="69261">MVNGIRFSVRENLENALRHLRDKTRRRRLWVDAVCINQLDVEKRATQVMQMGQIYRNAEQVLIWLGAGNLNTDLAFRYVRWYLRADEGIFEEGARNCCPFHWTTSGEMPSDALPGLSCPKCGVLCRCTDCLLTRKLICVGLADILSRAWWQRIWVVQELAMAAADPLVGCGDSWTPWVNLVRFEETGILWPGERYPFRHLHRIRLDIKIPPRLRDLGGPVPYSNNDVAAVDIFHWLQRTAAFQATNPRDKVYALLGMARSKRWRGFRPDYTMSVHDLMFSLVSGMILVDKNLDILTLCTPSLPLEYDAPERSPRALPSWVPDFEAQGLPYIGSMGRLSEDSPLHSVMTLLSATGPNEISGSDKDMPTEQEAQATLDTCFGHPSNGLRQPGSASLKVSGFHIDKVGTLSTEHKKLLPLLDQYGQRQNAYLDLLKHDKERQIGIQDLHYKLLYFWYPVWRALDPAYLRNRHEVLGDDFIADLAAYFSDSRAVEGCKKAKVDLHAAIRGTVANDVKETLQKRHDTDGETIKSTEHRLRERRSRLDIDARAEATMQAMTGRQYFVTTHGLLGVGPESLEEGDAVVVLNGSSAAYALREQGDAWRRLRGCAASFAAVV</sequence>
<dbReference type="AlphaFoldDB" id="A0AAN6QX67"/>
<protein>
    <recommendedName>
        <fullName evidence="1">Heterokaryon incompatibility domain-containing protein</fullName>
    </recommendedName>
</protein>
<name>A0AAN6QX67_9PEZI</name>
<accession>A0AAN6QX67</accession>
<reference evidence="2" key="1">
    <citation type="submission" date="2023-06" db="EMBL/GenBank/DDBJ databases">
        <title>Black Yeasts Isolated from many extreme environments.</title>
        <authorList>
            <person name="Coleine C."/>
            <person name="Stajich J.E."/>
            <person name="Selbmann L."/>
        </authorList>
    </citation>
    <scope>NUCLEOTIDE SEQUENCE</scope>
    <source>
        <strain evidence="2">CCFEE 5200</strain>
    </source>
</reference>
<evidence type="ECO:0000259" key="1">
    <source>
        <dbReference type="Pfam" id="PF06985"/>
    </source>
</evidence>
<dbReference type="Pfam" id="PF26639">
    <property type="entry name" value="Het-6_barrel"/>
    <property type="match status" value="1"/>
</dbReference>
<dbReference type="InterPro" id="IPR052895">
    <property type="entry name" value="HetReg/Transcr_Mod"/>
</dbReference>
<dbReference type="InterPro" id="IPR010730">
    <property type="entry name" value="HET"/>
</dbReference>
<dbReference type="Proteomes" id="UP001175353">
    <property type="component" value="Unassembled WGS sequence"/>
</dbReference>
<dbReference type="EMBL" id="JAUJLE010000039">
    <property type="protein sequence ID" value="KAK0999657.1"/>
    <property type="molecule type" value="Genomic_DNA"/>
</dbReference>
<comment type="caution">
    <text evidence="2">The sequence shown here is derived from an EMBL/GenBank/DDBJ whole genome shotgun (WGS) entry which is preliminary data.</text>
</comment>